<keyword evidence="5" id="KW-0699">rRNA-binding</keyword>
<evidence type="ECO:0000313" key="7">
    <source>
        <dbReference type="EMBL" id="CDK30498.1"/>
    </source>
</evidence>
<protein>
    <recommendedName>
        <fullName evidence="3 5">50S ribosomal protein L6</fullName>
    </recommendedName>
</protein>
<sequence>MSKIGRKPIDIGNTQVEVKDNKVYYKGKLAEGIHELPEILVADLKDKNLYLTPNPKKIVRDTNMFWGLHRALVANKIKGSDLGFEKVLRINGLGYKAVLTGSKIQFSLGYSHKIDFELPSEVKLEIDKSGQVLTFKSPHKDLLGQVCSNVRALRPPEPYKGTGIKYETEVILRKIGKKAK</sequence>
<evidence type="ECO:0000256" key="2">
    <source>
        <dbReference type="ARBA" id="ARBA00023274"/>
    </source>
</evidence>
<dbReference type="EMBL" id="HG793133">
    <property type="protein sequence ID" value="CDK30498.1"/>
    <property type="molecule type" value="Genomic_DNA"/>
</dbReference>
<keyword evidence="5" id="KW-0694">RNA-binding</keyword>
<evidence type="ECO:0000313" key="8">
    <source>
        <dbReference type="Proteomes" id="UP000018769"/>
    </source>
</evidence>
<dbReference type="PATRIC" id="fig|673862.3.peg.384"/>
<dbReference type="GO" id="GO:0019843">
    <property type="term" value="F:rRNA binding"/>
    <property type="evidence" value="ECO:0007669"/>
    <property type="project" value="UniProtKB-KW"/>
</dbReference>
<dbReference type="PIRSF" id="PIRSF002162">
    <property type="entry name" value="Ribosomal_L6"/>
    <property type="match status" value="1"/>
</dbReference>
<evidence type="ECO:0000259" key="6">
    <source>
        <dbReference type="Pfam" id="PF00347"/>
    </source>
</evidence>
<dbReference type="Proteomes" id="UP000018769">
    <property type="component" value="Chromosome I"/>
</dbReference>
<feature type="domain" description="Large ribosomal subunit protein uL6 alpha-beta" evidence="6">
    <location>
        <begin position="92"/>
        <end position="166"/>
    </location>
</feature>
<proteinExistence type="inferred from homology"/>
<comment type="function">
    <text evidence="5">This protein binds to the 23S rRNA, and is important in its secondary structure. It is located near the subunit interface in the base of the L7/L12 stalk, and near the tRNA binding site of the peptidyltransferase center.</text>
</comment>
<dbReference type="STRING" id="673862.BABL1_gene_521"/>
<evidence type="ECO:0000256" key="4">
    <source>
        <dbReference type="RuleBase" id="RU003869"/>
    </source>
</evidence>
<dbReference type="GO" id="GO:0002181">
    <property type="term" value="P:cytoplasmic translation"/>
    <property type="evidence" value="ECO:0007669"/>
    <property type="project" value="TreeGrafter"/>
</dbReference>
<dbReference type="GO" id="GO:0022625">
    <property type="term" value="C:cytosolic large ribosomal subunit"/>
    <property type="evidence" value="ECO:0007669"/>
    <property type="project" value="TreeGrafter"/>
</dbReference>
<dbReference type="OrthoDB" id="9805007at2"/>
<organism evidence="7 8">
    <name type="scientific">Candidatus Babela massiliensis</name>
    <dbReference type="NCBI Taxonomy" id="673862"/>
    <lineage>
        <taxon>Bacteria</taxon>
        <taxon>Candidatus Babelota</taxon>
        <taxon>Candidatus Babeliae</taxon>
        <taxon>Candidatus Babeliales</taxon>
        <taxon>Candidatus Babeliaceae</taxon>
        <taxon>Candidatus Babela</taxon>
    </lineage>
</organism>
<dbReference type="Gene3D" id="3.90.930.12">
    <property type="entry name" value="Ribosomal protein L6, alpha-beta domain"/>
    <property type="match status" value="2"/>
</dbReference>
<dbReference type="InterPro" id="IPR020040">
    <property type="entry name" value="Ribosomal_uL6_a/b-dom"/>
</dbReference>
<name>V6DHT9_9BACT</name>
<dbReference type="InterPro" id="IPR036789">
    <property type="entry name" value="Ribosomal_uL6-like_a/b-dom_sf"/>
</dbReference>
<dbReference type="HOGENOM" id="CLU_065464_1_2_7"/>
<keyword evidence="8" id="KW-1185">Reference proteome</keyword>
<keyword evidence="1 4" id="KW-0689">Ribosomal protein</keyword>
<comment type="similarity">
    <text evidence="4">Belongs to the universal ribosomal protein uL6 family.</text>
</comment>
<reference evidence="7 8" key="1">
    <citation type="journal article" date="2015" name="Biol. Direct">
        <title>Babela massiliensis, a representative of a widespread bacterial phylum with unusual adaptations to parasitism in amoebae.</title>
        <authorList>
            <person name="Pagnier I."/>
            <person name="Yutin N."/>
            <person name="Croce O."/>
            <person name="Makarova K.S."/>
            <person name="Wolf Y.I."/>
            <person name="Benamar S."/>
            <person name="Raoult D."/>
            <person name="Koonin E.V."/>
            <person name="La Scola B."/>
        </authorList>
    </citation>
    <scope>NUCLEOTIDE SEQUENCE [LARGE SCALE GENOMIC DNA]</scope>
    <source>
        <strain evidence="8">BABL1</strain>
    </source>
</reference>
<dbReference type="InterPro" id="IPR000702">
    <property type="entry name" value="Ribosomal_uL6-like"/>
</dbReference>
<dbReference type="AlphaFoldDB" id="V6DHT9"/>
<dbReference type="Pfam" id="PF00347">
    <property type="entry name" value="Ribosomal_L6"/>
    <property type="match status" value="1"/>
</dbReference>
<dbReference type="PANTHER" id="PTHR11655:SF14">
    <property type="entry name" value="LARGE RIBOSOMAL SUBUNIT PROTEIN UL6M"/>
    <property type="match status" value="1"/>
</dbReference>
<evidence type="ECO:0000256" key="1">
    <source>
        <dbReference type="ARBA" id="ARBA00022980"/>
    </source>
</evidence>
<evidence type="ECO:0000256" key="3">
    <source>
        <dbReference type="ARBA" id="ARBA00035454"/>
    </source>
</evidence>
<dbReference type="PRINTS" id="PR00059">
    <property type="entry name" value="RIBOSOMALL6"/>
</dbReference>
<dbReference type="InterPro" id="IPR019906">
    <property type="entry name" value="Ribosomal_uL6_bac-type"/>
</dbReference>
<accession>V6DHT9</accession>
<dbReference type="KEGG" id="dpb:BABL1_gene_521"/>
<evidence type="ECO:0000256" key="5">
    <source>
        <dbReference type="RuleBase" id="RU003870"/>
    </source>
</evidence>
<gene>
    <name evidence="7" type="primary">rplF</name>
    <name evidence="7" type="ORF">BABL1_gene_521</name>
</gene>
<dbReference type="SUPFAM" id="SSF56053">
    <property type="entry name" value="Ribosomal protein L6"/>
    <property type="match status" value="2"/>
</dbReference>
<dbReference type="PANTHER" id="PTHR11655">
    <property type="entry name" value="60S/50S RIBOSOMAL PROTEIN L6/L9"/>
    <property type="match status" value="1"/>
</dbReference>
<dbReference type="eggNOG" id="COG0097">
    <property type="taxonomic scope" value="Bacteria"/>
</dbReference>
<dbReference type="RefSeq" id="WP_023791717.1">
    <property type="nucleotide sequence ID" value="NC_023003.1"/>
</dbReference>
<keyword evidence="2 4" id="KW-0687">Ribonucleoprotein</keyword>
<dbReference type="GO" id="GO:0003735">
    <property type="term" value="F:structural constituent of ribosome"/>
    <property type="evidence" value="ECO:0007669"/>
    <property type="project" value="InterPro"/>
</dbReference>